<dbReference type="InterPro" id="IPR016024">
    <property type="entry name" value="ARM-type_fold"/>
</dbReference>
<accession>A0A1K1M1V3</accession>
<dbReference type="RefSeq" id="WP_072315576.1">
    <property type="nucleotide sequence ID" value="NZ_FPJE01000002.1"/>
</dbReference>
<dbReference type="Proteomes" id="UP000182248">
    <property type="component" value="Unassembled WGS sequence"/>
</dbReference>
<evidence type="ECO:0000313" key="2">
    <source>
        <dbReference type="Proteomes" id="UP000182248"/>
    </source>
</evidence>
<dbReference type="STRING" id="1150368.SAMN02927921_00315"/>
<sequence>MTMEDILNRKGARRAADVPEAVLQLLNEGAIPSVNLTEWLLIDHVKLLTRNFRVLGLEETWLETVITAIKTAVKPSAMSTIKLIGTSLPRACTYPEKHVELLQALISHPSDSIRCYAPYLIAAHEKWTLREKLEQALPLVADPNFGVREVVWMALRPDVAAQLENGIGILESWTSHTDANIRRFTTEIIRPRGVWCKHINVLKEKPEMALPILEALKSDPSRYVQDSVANWLNDAAKSQPVFVKLLGDRWLKESGGKETRYIVKRALRSIA</sequence>
<name>A0A1K1M1V3_9FLAO</name>
<organism evidence="1 2">
    <name type="scientific">Sinomicrobium oceani</name>
    <dbReference type="NCBI Taxonomy" id="1150368"/>
    <lineage>
        <taxon>Bacteria</taxon>
        <taxon>Pseudomonadati</taxon>
        <taxon>Bacteroidota</taxon>
        <taxon>Flavobacteriia</taxon>
        <taxon>Flavobacteriales</taxon>
        <taxon>Flavobacteriaceae</taxon>
        <taxon>Sinomicrobium</taxon>
    </lineage>
</organism>
<dbReference type="SUPFAM" id="SSF48371">
    <property type="entry name" value="ARM repeat"/>
    <property type="match status" value="1"/>
</dbReference>
<dbReference type="EMBL" id="FPJE01000002">
    <property type="protein sequence ID" value="SFW17097.1"/>
    <property type="molecule type" value="Genomic_DNA"/>
</dbReference>
<dbReference type="Gene3D" id="1.25.40.290">
    <property type="entry name" value="ARM repeat domains"/>
    <property type="match status" value="1"/>
</dbReference>
<evidence type="ECO:0000313" key="1">
    <source>
        <dbReference type="EMBL" id="SFW17097.1"/>
    </source>
</evidence>
<proteinExistence type="predicted"/>
<dbReference type="OrthoDB" id="9797162at2"/>
<gene>
    <name evidence="1" type="ORF">SAMN02927921_00315</name>
</gene>
<reference evidence="1 2" key="1">
    <citation type="submission" date="2016-11" db="EMBL/GenBank/DDBJ databases">
        <authorList>
            <person name="Jaros S."/>
            <person name="Januszkiewicz K."/>
            <person name="Wedrychowicz H."/>
        </authorList>
    </citation>
    <scope>NUCLEOTIDE SEQUENCE [LARGE SCALE GENOMIC DNA]</scope>
    <source>
        <strain evidence="1 2">CGMCC 1.12145</strain>
    </source>
</reference>
<protein>
    <submittedName>
        <fullName evidence="1">3-methyladenine DNA glycosylase AlkC</fullName>
    </submittedName>
</protein>
<keyword evidence="2" id="KW-1185">Reference proteome</keyword>
<dbReference type="AlphaFoldDB" id="A0A1K1M1V3"/>